<protein>
    <submittedName>
        <fullName evidence="2">Uncharacterized protein</fullName>
    </submittedName>
</protein>
<dbReference type="EMBL" id="AP015035">
    <property type="protein sequence ID" value="BAT78832.1"/>
    <property type="molecule type" value="Genomic_DNA"/>
</dbReference>
<gene>
    <name evidence="2" type="primary">Vigan.02G157200</name>
    <name evidence="2" type="ORF">VIGAN_02157200</name>
</gene>
<evidence type="ECO:0000313" key="3">
    <source>
        <dbReference type="Proteomes" id="UP000291084"/>
    </source>
</evidence>
<sequence length="84" mass="8185">MGDDVGHDAGLGDEAVEGEEVGIAGLAEEGGEDGVDSENGGAAVGVDGVASVERGLVEVIFADEGENAVVQVETVAGECGHVFG</sequence>
<evidence type="ECO:0000313" key="2">
    <source>
        <dbReference type="EMBL" id="BAT78832.1"/>
    </source>
</evidence>
<dbReference type="Proteomes" id="UP000291084">
    <property type="component" value="Chromosome 2"/>
</dbReference>
<keyword evidence="3" id="KW-1185">Reference proteome</keyword>
<proteinExistence type="predicted"/>
<feature type="region of interest" description="Disordered" evidence="1">
    <location>
        <begin position="1"/>
        <end position="22"/>
    </location>
</feature>
<accession>A0A0S3RE77</accession>
<reference evidence="2 3" key="1">
    <citation type="journal article" date="2015" name="Sci. Rep.">
        <title>The power of single molecule real-time sequencing technology in the de novo assembly of a eukaryotic genome.</title>
        <authorList>
            <person name="Sakai H."/>
            <person name="Naito K."/>
            <person name="Ogiso-Tanaka E."/>
            <person name="Takahashi Y."/>
            <person name="Iseki K."/>
            <person name="Muto C."/>
            <person name="Satou K."/>
            <person name="Teruya K."/>
            <person name="Shiroma A."/>
            <person name="Shimoji M."/>
            <person name="Hirano T."/>
            <person name="Itoh T."/>
            <person name="Kaga A."/>
            <person name="Tomooka N."/>
        </authorList>
    </citation>
    <scope>NUCLEOTIDE SEQUENCE [LARGE SCALE GENOMIC DNA]</scope>
    <source>
        <strain evidence="3">cv. Shumari</strain>
    </source>
</reference>
<name>A0A0S3RE77_PHAAN</name>
<organism evidence="2 3">
    <name type="scientific">Vigna angularis var. angularis</name>
    <dbReference type="NCBI Taxonomy" id="157739"/>
    <lineage>
        <taxon>Eukaryota</taxon>
        <taxon>Viridiplantae</taxon>
        <taxon>Streptophyta</taxon>
        <taxon>Embryophyta</taxon>
        <taxon>Tracheophyta</taxon>
        <taxon>Spermatophyta</taxon>
        <taxon>Magnoliopsida</taxon>
        <taxon>eudicotyledons</taxon>
        <taxon>Gunneridae</taxon>
        <taxon>Pentapetalae</taxon>
        <taxon>rosids</taxon>
        <taxon>fabids</taxon>
        <taxon>Fabales</taxon>
        <taxon>Fabaceae</taxon>
        <taxon>Papilionoideae</taxon>
        <taxon>50 kb inversion clade</taxon>
        <taxon>NPAAA clade</taxon>
        <taxon>indigoferoid/millettioid clade</taxon>
        <taxon>Phaseoleae</taxon>
        <taxon>Vigna</taxon>
    </lineage>
</organism>
<dbReference type="AlphaFoldDB" id="A0A0S3RE77"/>
<evidence type="ECO:0000256" key="1">
    <source>
        <dbReference type="SAM" id="MobiDB-lite"/>
    </source>
</evidence>